<dbReference type="SUPFAM" id="SSF56112">
    <property type="entry name" value="Protein kinase-like (PK-like)"/>
    <property type="match status" value="1"/>
</dbReference>
<sequence>MGLLDEFMNYIKGNELKVYGLTQNTATNEYMLVFDKFHSIRRVWNGNCAYCKQYNTSKAWCQTCDPQRTIQGWTSGNKNIDDCIKELQLKSTEYENVIGWIPFNRLVNIQEIDKFGYLFQATWLDGKRTTSVPAYQLRRKAPYLVELNVLSDSLNPLDFLKEFIHQMQTKNDIKIYGITQSTTGKYMMAFESIFDSDAFASKRQHWNGKCTNCKRFNASTNWCQSCDPYRIAQEWTSGNEDIDVCIKMFQLNATEHKKAIEWIPFDKLNIIKEIGKGGFGTVFLANFQQNASQSIKVAIKTLPGSKKNSNDFLREFKSHMHCRLSGSRLEVYGLTRNTETKEYMMVFQYANKGDLHNYLKLNFEELTWADKLSLLIDISKDLIKIHEAGYIHCDIHCGNILQHKEDSWLGSLKSYIADLGLSRKNEEHILKSGIYGAMPYIAPEILLGQKYTPAADIYSFGVIMAEMTTGIRPFCGRSFDIELALEICNGKRPVFALETPNCYIELAKLCMDSDSQKRPTAETIRDKLSEWHSLVNQPDEFDEFDKSDELDESNKLDEFDESDESNKELQIINEFMVADMRIPELSITLKKHPDIVYRYASKFINTHDIAQQYEERNNQIGSIPLNFQLT</sequence>
<dbReference type="OrthoDB" id="5979581at2759"/>
<dbReference type="InterPro" id="IPR001245">
    <property type="entry name" value="Ser-Thr/Tyr_kinase_cat_dom"/>
</dbReference>
<evidence type="ECO:0000256" key="2">
    <source>
        <dbReference type="ARBA" id="ARBA00022840"/>
    </source>
</evidence>
<dbReference type="GO" id="GO:0097527">
    <property type="term" value="P:necroptotic signaling pathway"/>
    <property type="evidence" value="ECO:0007669"/>
    <property type="project" value="TreeGrafter"/>
</dbReference>
<dbReference type="GO" id="GO:0005524">
    <property type="term" value="F:ATP binding"/>
    <property type="evidence" value="ECO:0007669"/>
    <property type="project" value="UniProtKB-UniRule"/>
</dbReference>
<dbReference type="STRING" id="44941.A0A397V5Y6"/>
<feature type="binding site" evidence="3">
    <location>
        <position position="300"/>
    </location>
    <ligand>
        <name>ATP</name>
        <dbReference type="ChEBI" id="CHEBI:30616"/>
    </ligand>
</feature>
<organism evidence="5 6">
    <name type="scientific">Gigaspora rosea</name>
    <dbReference type="NCBI Taxonomy" id="44941"/>
    <lineage>
        <taxon>Eukaryota</taxon>
        <taxon>Fungi</taxon>
        <taxon>Fungi incertae sedis</taxon>
        <taxon>Mucoromycota</taxon>
        <taxon>Glomeromycotina</taxon>
        <taxon>Glomeromycetes</taxon>
        <taxon>Diversisporales</taxon>
        <taxon>Gigasporaceae</taxon>
        <taxon>Gigaspora</taxon>
    </lineage>
</organism>
<evidence type="ECO:0000313" key="6">
    <source>
        <dbReference type="Proteomes" id="UP000266673"/>
    </source>
</evidence>
<reference evidence="5 6" key="1">
    <citation type="submission" date="2018-06" db="EMBL/GenBank/DDBJ databases">
        <title>Comparative genomics reveals the genomic features of Rhizophagus irregularis, R. cerebriforme, R. diaphanum and Gigaspora rosea, and their symbiotic lifestyle signature.</title>
        <authorList>
            <person name="Morin E."/>
            <person name="San Clemente H."/>
            <person name="Chen E.C.H."/>
            <person name="De La Providencia I."/>
            <person name="Hainaut M."/>
            <person name="Kuo A."/>
            <person name="Kohler A."/>
            <person name="Murat C."/>
            <person name="Tang N."/>
            <person name="Roy S."/>
            <person name="Loubradou J."/>
            <person name="Henrissat B."/>
            <person name="Grigoriev I.V."/>
            <person name="Corradi N."/>
            <person name="Roux C."/>
            <person name="Martin F.M."/>
        </authorList>
    </citation>
    <scope>NUCLEOTIDE SEQUENCE [LARGE SCALE GENOMIC DNA]</scope>
    <source>
        <strain evidence="5 6">DAOM 194757</strain>
    </source>
</reference>
<dbReference type="Proteomes" id="UP000266673">
    <property type="component" value="Unassembled WGS sequence"/>
</dbReference>
<protein>
    <submittedName>
        <fullName evidence="5">Kinase-like domain-containing protein</fullName>
    </submittedName>
</protein>
<dbReference type="PANTHER" id="PTHR44329:SF298">
    <property type="entry name" value="MIXED LINEAGE KINASE DOMAIN-LIKE PROTEIN"/>
    <property type="match status" value="1"/>
</dbReference>
<dbReference type="InterPro" id="IPR000719">
    <property type="entry name" value="Prot_kinase_dom"/>
</dbReference>
<keyword evidence="2 3" id="KW-0067">ATP-binding</keyword>
<dbReference type="PANTHER" id="PTHR44329">
    <property type="entry name" value="SERINE/THREONINE-PROTEIN KINASE TNNI3K-RELATED"/>
    <property type="match status" value="1"/>
</dbReference>
<gene>
    <name evidence="5" type="ORF">C2G38_1430961</name>
</gene>
<evidence type="ECO:0000259" key="4">
    <source>
        <dbReference type="PROSITE" id="PS50011"/>
    </source>
</evidence>
<evidence type="ECO:0000256" key="3">
    <source>
        <dbReference type="PROSITE-ProRule" id="PRU10141"/>
    </source>
</evidence>
<keyword evidence="6" id="KW-1185">Reference proteome</keyword>
<dbReference type="EMBL" id="QKWP01000604">
    <property type="protein sequence ID" value="RIB17452.1"/>
    <property type="molecule type" value="Genomic_DNA"/>
</dbReference>
<dbReference type="Pfam" id="PF07714">
    <property type="entry name" value="PK_Tyr_Ser-Thr"/>
    <property type="match status" value="1"/>
</dbReference>
<dbReference type="AlphaFoldDB" id="A0A397V5Y6"/>
<evidence type="ECO:0000256" key="1">
    <source>
        <dbReference type="ARBA" id="ARBA00022741"/>
    </source>
</evidence>
<proteinExistence type="predicted"/>
<feature type="domain" description="Protein kinase" evidence="4">
    <location>
        <begin position="268"/>
        <end position="535"/>
    </location>
</feature>
<dbReference type="Gene3D" id="1.10.510.10">
    <property type="entry name" value="Transferase(Phosphotransferase) domain 1"/>
    <property type="match status" value="1"/>
</dbReference>
<dbReference type="InterPro" id="IPR017441">
    <property type="entry name" value="Protein_kinase_ATP_BS"/>
</dbReference>
<accession>A0A397V5Y6</accession>
<keyword evidence="1 3" id="KW-0547">Nucleotide-binding</keyword>
<dbReference type="InterPro" id="IPR051681">
    <property type="entry name" value="Ser/Thr_Kinases-Pseudokinases"/>
</dbReference>
<keyword evidence="5" id="KW-0808">Transferase</keyword>
<dbReference type="PROSITE" id="PS50011">
    <property type="entry name" value="PROTEIN_KINASE_DOM"/>
    <property type="match status" value="1"/>
</dbReference>
<comment type="caution">
    <text evidence="5">The sequence shown here is derived from an EMBL/GenBank/DDBJ whole genome shotgun (WGS) entry which is preliminary data.</text>
</comment>
<evidence type="ECO:0000313" key="5">
    <source>
        <dbReference type="EMBL" id="RIB17452.1"/>
    </source>
</evidence>
<name>A0A397V5Y6_9GLOM</name>
<dbReference type="GO" id="GO:0004672">
    <property type="term" value="F:protein kinase activity"/>
    <property type="evidence" value="ECO:0007669"/>
    <property type="project" value="InterPro"/>
</dbReference>
<dbReference type="InterPro" id="IPR011009">
    <property type="entry name" value="Kinase-like_dom_sf"/>
</dbReference>
<dbReference type="PROSITE" id="PS00107">
    <property type="entry name" value="PROTEIN_KINASE_ATP"/>
    <property type="match status" value="1"/>
</dbReference>
<keyword evidence="5" id="KW-0418">Kinase</keyword>